<name>A0A3S3SER2_9BURK</name>
<sequence>MSGDFYKEWRTYAEVDYFSQFILLWLSTNAWYRSHYAEISTRRDRDFLDKLRGDHSPRNKLYARFERAISSPAIKEHAELFVAIESLSFALNRTALYWDDESHGEQITLQNCMMATNPKSYGPLTVHKNSPGITVSENIKLTDDKGRIFNALLEIVYKVRCMLVHGELEPSKENHDVVRHCYGLLHLMMRF</sequence>
<protein>
    <recommendedName>
        <fullName evidence="3">Apea-like HEPN domain-containing protein</fullName>
    </recommendedName>
</protein>
<organism evidence="1 2">
    <name type="scientific">Rubrivivax albus</name>
    <dbReference type="NCBI Taxonomy" id="2499835"/>
    <lineage>
        <taxon>Bacteria</taxon>
        <taxon>Pseudomonadati</taxon>
        <taxon>Pseudomonadota</taxon>
        <taxon>Betaproteobacteria</taxon>
        <taxon>Burkholderiales</taxon>
        <taxon>Sphaerotilaceae</taxon>
        <taxon>Rubrivivax</taxon>
    </lineage>
</organism>
<dbReference type="AlphaFoldDB" id="A0A3S3SER2"/>
<proteinExistence type="predicted"/>
<comment type="caution">
    <text evidence="1">The sequence shown here is derived from an EMBL/GenBank/DDBJ whole genome shotgun (WGS) entry which is preliminary data.</text>
</comment>
<accession>A0A3S3SER2</accession>
<keyword evidence="2" id="KW-1185">Reference proteome</keyword>
<dbReference type="Proteomes" id="UP000288178">
    <property type="component" value="Unassembled WGS sequence"/>
</dbReference>
<dbReference type="OrthoDB" id="1425096at2"/>
<evidence type="ECO:0000313" key="1">
    <source>
        <dbReference type="EMBL" id="RVT53822.1"/>
    </source>
</evidence>
<dbReference type="RefSeq" id="WP_128195371.1">
    <property type="nucleotide sequence ID" value="NZ_SACT01000001.1"/>
</dbReference>
<gene>
    <name evidence="1" type="ORF">ENE75_02740</name>
</gene>
<evidence type="ECO:0000313" key="2">
    <source>
        <dbReference type="Proteomes" id="UP000288178"/>
    </source>
</evidence>
<evidence type="ECO:0008006" key="3">
    <source>
        <dbReference type="Google" id="ProtNLM"/>
    </source>
</evidence>
<dbReference type="EMBL" id="SACT01000001">
    <property type="protein sequence ID" value="RVT53822.1"/>
    <property type="molecule type" value="Genomic_DNA"/>
</dbReference>
<reference evidence="1 2" key="1">
    <citation type="submission" date="2019-01" db="EMBL/GenBank/DDBJ databases">
        <authorList>
            <person name="Chen W.-M."/>
        </authorList>
    </citation>
    <scope>NUCLEOTIDE SEQUENCE [LARGE SCALE GENOMIC DNA]</scope>
    <source>
        <strain evidence="1 2">ICH-3</strain>
    </source>
</reference>